<reference evidence="7 8" key="1">
    <citation type="submission" date="2020-08" db="EMBL/GenBank/DDBJ databases">
        <title>Sequencing the genomes of 1000 actinobacteria strains.</title>
        <authorList>
            <person name="Klenk H.-P."/>
        </authorList>
    </citation>
    <scope>NUCLEOTIDE SEQUENCE [LARGE SCALE GENOMIC DNA]</scope>
    <source>
        <strain evidence="7 8">DSM 45584</strain>
    </source>
</reference>
<dbReference type="Pfam" id="PF04686">
    <property type="entry name" value="SsgA"/>
    <property type="match status" value="1"/>
</dbReference>
<gene>
    <name evidence="7" type="ORF">BJ970_001068</name>
</gene>
<dbReference type="InterPro" id="IPR038658">
    <property type="entry name" value="SsgB_sf"/>
</dbReference>
<dbReference type="GO" id="GO:0000917">
    <property type="term" value="P:division septum assembly"/>
    <property type="evidence" value="ECO:0007669"/>
    <property type="project" value="UniProtKB-KW"/>
</dbReference>
<keyword evidence="4" id="KW-0749">Sporulation</keyword>
<proteinExistence type="inferred from homology"/>
<protein>
    <recommendedName>
        <fullName evidence="9">Sporulation and cell division protein SsgA</fullName>
    </recommendedName>
</protein>
<name>A0A840PZS4_9PSEU</name>
<accession>A0A840PZS4</accession>
<evidence type="ECO:0000256" key="4">
    <source>
        <dbReference type="ARBA" id="ARBA00022969"/>
    </source>
</evidence>
<keyword evidence="5" id="KW-0717">Septation</keyword>
<evidence type="ECO:0000256" key="5">
    <source>
        <dbReference type="ARBA" id="ARBA00023210"/>
    </source>
</evidence>
<evidence type="ECO:0008006" key="9">
    <source>
        <dbReference type="Google" id="ProtNLM"/>
    </source>
</evidence>
<sequence length="141" mass="15279">MMASDHRTIQTATLFHLVAPASVSAPVGVELRYDSRNPYEVSMSFNAGKPNTVDWVFGRDLLADGLLVDSGEGDVRISPRSGETALVLITLTSPAGQAIFEADADLLAEFLNDSYEVVAPGDEHLFMNVDEALSQLMQHEL</sequence>
<keyword evidence="8" id="KW-1185">Reference proteome</keyword>
<dbReference type="EMBL" id="JACHIW010000001">
    <property type="protein sequence ID" value="MBB5153534.1"/>
    <property type="molecule type" value="Genomic_DNA"/>
</dbReference>
<dbReference type="InterPro" id="IPR006776">
    <property type="entry name" value="SsgB"/>
</dbReference>
<comment type="caution">
    <text evidence="7">The sequence shown here is derived from an EMBL/GenBank/DDBJ whole genome shotgun (WGS) entry which is preliminary data.</text>
</comment>
<organism evidence="7 8">
    <name type="scientific">Saccharopolyspora phatthalungensis</name>
    <dbReference type="NCBI Taxonomy" id="664693"/>
    <lineage>
        <taxon>Bacteria</taxon>
        <taxon>Bacillati</taxon>
        <taxon>Actinomycetota</taxon>
        <taxon>Actinomycetes</taxon>
        <taxon>Pseudonocardiales</taxon>
        <taxon>Pseudonocardiaceae</taxon>
        <taxon>Saccharopolyspora</taxon>
    </lineage>
</organism>
<keyword evidence="3" id="KW-0132">Cell division</keyword>
<dbReference type="GO" id="GO:0030435">
    <property type="term" value="P:sporulation resulting in formation of a cellular spore"/>
    <property type="evidence" value="ECO:0007669"/>
    <property type="project" value="UniProtKB-KW"/>
</dbReference>
<comment type="similarity">
    <text evidence="2">Belongs to the SsgA family.</text>
</comment>
<evidence type="ECO:0000256" key="6">
    <source>
        <dbReference type="ARBA" id="ARBA00023306"/>
    </source>
</evidence>
<comment type="subcellular location">
    <subcellularLocation>
        <location evidence="1">Cell septum</location>
    </subcellularLocation>
</comment>
<dbReference type="AlphaFoldDB" id="A0A840PZS4"/>
<dbReference type="RefSeq" id="WP_184724406.1">
    <property type="nucleotide sequence ID" value="NZ_JACHIW010000001.1"/>
</dbReference>
<keyword evidence="6" id="KW-0131">Cell cycle</keyword>
<evidence type="ECO:0000256" key="2">
    <source>
        <dbReference type="ARBA" id="ARBA00009323"/>
    </source>
</evidence>
<dbReference type="Gene3D" id="2.30.31.20">
    <property type="entry name" value="Sporulation-specific cell division protein SsgB"/>
    <property type="match status" value="1"/>
</dbReference>
<dbReference type="GO" id="GO:0030428">
    <property type="term" value="C:cell septum"/>
    <property type="evidence" value="ECO:0007669"/>
    <property type="project" value="UniProtKB-SubCell"/>
</dbReference>
<dbReference type="Proteomes" id="UP000584374">
    <property type="component" value="Unassembled WGS sequence"/>
</dbReference>
<evidence type="ECO:0000256" key="1">
    <source>
        <dbReference type="ARBA" id="ARBA00004431"/>
    </source>
</evidence>
<evidence type="ECO:0000313" key="7">
    <source>
        <dbReference type="EMBL" id="MBB5153534.1"/>
    </source>
</evidence>
<evidence type="ECO:0000256" key="3">
    <source>
        <dbReference type="ARBA" id="ARBA00022618"/>
    </source>
</evidence>
<evidence type="ECO:0000313" key="8">
    <source>
        <dbReference type="Proteomes" id="UP000584374"/>
    </source>
</evidence>